<dbReference type="Pfam" id="PF00096">
    <property type="entry name" value="zf-C2H2"/>
    <property type="match status" value="2"/>
</dbReference>
<keyword evidence="3" id="KW-0677">Repeat</keyword>
<dbReference type="VEuPathDB" id="VectorBase:LLONM1_003112"/>
<evidence type="ECO:0000256" key="4">
    <source>
        <dbReference type="ARBA" id="ARBA00022771"/>
    </source>
</evidence>
<dbReference type="GO" id="GO:0005634">
    <property type="term" value="C:nucleus"/>
    <property type="evidence" value="ECO:0007669"/>
    <property type="project" value="UniProtKB-SubCell"/>
</dbReference>
<dbReference type="EnsemblMetazoa" id="LLOJ002308-RA">
    <property type="protein sequence ID" value="LLOJ002308-PA"/>
    <property type="gene ID" value="LLOJ002308"/>
</dbReference>
<keyword evidence="8" id="KW-0539">Nucleus</keyword>
<feature type="compositionally biased region" description="Basic and acidic residues" evidence="10">
    <location>
        <begin position="65"/>
        <end position="86"/>
    </location>
</feature>
<evidence type="ECO:0000259" key="11">
    <source>
        <dbReference type="PROSITE" id="PS50157"/>
    </source>
</evidence>
<feature type="region of interest" description="Disordered" evidence="10">
    <location>
        <begin position="268"/>
        <end position="293"/>
    </location>
</feature>
<feature type="domain" description="C2H2-type" evidence="11">
    <location>
        <begin position="202"/>
        <end position="229"/>
    </location>
</feature>
<dbReference type="Proteomes" id="UP000092461">
    <property type="component" value="Unassembled WGS sequence"/>
</dbReference>
<feature type="compositionally biased region" description="Low complexity" evidence="10">
    <location>
        <begin position="308"/>
        <end position="325"/>
    </location>
</feature>
<evidence type="ECO:0000256" key="3">
    <source>
        <dbReference type="ARBA" id="ARBA00022737"/>
    </source>
</evidence>
<comment type="subcellular location">
    <subcellularLocation>
        <location evidence="1">Nucleus</location>
    </subcellularLocation>
</comment>
<dbReference type="GO" id="GO:0030182">
    <property type="term" value="P:neuron differentiation"/>
    <property type="evidence" value="ECO:0007669"/>
    <property type="project" value="TreeGrafter"/>
</dbReference>
<evidence type="ECO:0000256" key="9">
    <source>
        <dbReference type="PROSITE-ProRule" id="PRU00042"/>
    </source>
</evidence>
<evidence type="ECO:0000313" key="12">
    <source>
        <dbReference type="EMBL" id="MBC1177781.1"/>
    </source>
</evidence>
<dbReference type="InterPro" id="IPR042972">
    <property type="entry name" value="INSM1/2"/>
</dbReference>
<reference evidence="12" key="2">
    <citation type="journal article" date="2020" name="BMC">
        <title>Leishmania infection induces a limited differential gene expression in the sand fly midgut.</title>
        <authorList>
            <person name="Coutinho-Abreu I.V."/>
            <person name="Serafim T.D."/>
            <person name="Meneses C."/>
            <person name="Kamhawi S."/>
            <person name="Oliveira F."/>
            <person name="Valenzuela J.G."/>
        </authorList>
    </citation>
    <scope>NUCLEOTIDE SEQUENCE</scope>
    <source>
        <strain evidence="12">Jacobina</strain>
        <tissue evidence="12">Midgut</tissue>
    </source>
</reference>
<dbReference type="EMBL" id="AJWK01007507">
    <property type="status" value="NOT_ANNOTATED_CDS"/>
    <property type="molecule type" value="Genomic_DNA"/>
</dbReference>
<evidence type="ECO:0000256" key="5">
    <source>
        <dbReference type="ARBA" id="ARBA00022833"/>
    </source>
</evidence>
<dbReference type="GO" id="GO:0001227">
    <property type="term" value="F:DNA-binding transcription repressor activity, RNA polymerase II-specific"/>
    <property type="evidence" value="ECO:0007669"/>
    <property type="project" value="TreeGrafter"/>
</dbReference>
<dbReference type="PANTHER" id="PTHR15065">
    <property type="entry name" value="INSULINOMA-ASSOCIATED 1"/>
    <property type="match status" value="1"/>
</dbReference>
<dbReference type="GO" id="GO:0000978">
    <property type="term" value="F:RNA polymerase II cis-regulatory region sequence-specific DNA binding"/>
    <property type="evidence" value="ECO:0007669"/>
    <property type="project" value="TreeGrafter"/>
</dbReference>
<feature type="region of interest" description="Disordered" evidence="10">
    <location>
        <begin position="306"/>
        <end position="325"/>
    </location>
</feature>
<reference evidence="14" key="1">
    <citation type="submission" date="2012-05" db="EMBL/GenBank/DDBJ databases">
        <title>Whole Genome Assembly of Lutzomyia longipalpis.</title>
        <authorList>
            <person name="Richards S."/>
            <person name="Qu C."/>
            <person name="Dillon R."/>
            <person name="Worley K."/>
            <person name="Scherer S."/>
            <person name="Batterton M."/>
            <person name="Taylor A."/>
            <person name="Hawes A."/>
            <person name="Hernandez B."/>
            <person name="Kovar C."/>
            <person name="Mandapat C."/>
            <person name="Pham C."/>
            <person name="Qu C."/>
            <person name="Jing C."/>
            <person name="Bess C."/>
            <person name="Bandaranaike D."/>
            <person name="Ngo D."/>
            <person name="Ongeri F."/>
            <person name="Arias F."/>
            <person name="Lara F."/>
            <person name="Weissenberger G."/>
            <person name="Kamau G."/>
            <person name="Han H."/>
            <person name="Shen H."/>
            <person name="Dinh H."/>
            <person name="Khalil I."/>
            <person name="Jones J."/>
            <person name="Shafer J."/>
            <person name="Jayaseelan J."/>
            <person name="Quiroz J."/>
            <person name="Blankenburg K."/>
            <person name="Nguyen L."/>
            <person name="Jackson L."/>
            <person name="Francisco L."/>
            <person name="Tang L.-Y."/>
            <person name="Pu L.-L."/>
            <person name="Perales L."/>
            <person name="Lorensuhewa L."/>
            <person name="Munidasa M."/>
            <person name="Coyle M."/>
            <person name="Taylor M."/>
            <person name="Puazo M."/>
            <person name="Firestine M."/>
            <person name="Scheel M."/>
            <person name="Javaid M."/>
            <person name="Wang M."/>
            <person name="Li M."/>
            <person name="Tabassum N."/>
            <person name="Saada N."/>
            <person name="Osuji N."/>
            <person name="Aqrawi P."/>
            <person name="Fu Q."/>
            <person name="Thornton R."/>
            <person name="Raj R."/>
            <person name="Goodspeed R."/>
            <person name="Mata R."/>
            <person name="Najjar R."/>
            <person name="Gubbala S."/>
            <person name="Lee S."/>
            <person name="Denson S."/>
            <person name="Patil S."/>
            <person name="Macmil S."/>
            <person name="Qi S."/>
            <person name="Matskevitch T."/>
            <person name="Palculict T."/>
            <person name="Mathew T."/>
            <person name="Vee V."/>
            <person name="Velamala V."/>
            <person name="Korchina V."/>
            <person name="Cai W."/>
            <person name="Liu W."/>
            <person name="Dai W."/>
            <person name="Zou X."/>
            <person name="Zhu Y."/>
            <person name="Zhang Y."/>
            <person name="Wu Y.-Q."/>
            <person name="Xin Y."/>
            <person name="Nazarath L."/>
            <person name="Kovar C."/>
            <person name="Han Y."/>
            <person name="Muzny D."/>
            <person name="Gibbs R."/>
        </authorList>
    </citation>
    <scope>NUCLEOTIDE SEQUENCE [LARGE SCALE GENOMIC DNA]</scope>
    <source>
        <strain evidence="14">Jacobina</strain>
    </source>
</reference>
<evidence type="ECO:0000256" key="7">
    <source>
        <dbReference type="ARBA" id="ARBA00023163"/>
    </source>
</evidence>
<keyword evidence="14" id="KW-1185">Reference proteome</keyword>
<dbReference type="VEuPathDB" id="VectorBase:LLOJ002308"/>
<feature type="domain" description="C2H2-type" evidence="11">
    <location>
        <begin position="245"/>
        <end position="272"/>
    </location>
</feature>
<keyword evidence="4 9" id="KW-0863">Zinc-finger</keyword>
<dbReference type="InterPro" id="IPR013087">
    <property type="entry name" value="Znf_C2H2_type"/>
</dbReference>
<evidence type="ECO:0000313" key="13">
    <source>
        <dbReference type="EnsemblMetazoa" id="LLOJ002308-PA"/>
    </source>
</evidence>
<keyword evidence="2" id="KW-0479">Metal-binding</keyword>
<dbReference type="PROSITE" id="PS50157">
    <property type="entry name" value="ZINC_FINGER_C2H2_2"/>
    <property type="match status" value="2"/>
</dbReference>
<evidence type="ECO:0000256" key="2">
    <source>
        <dbReference type="ARBA" id="ARBA00022723"/>
    </source>
</evidence>
<dbReference type="PROSITE" id="PS00028">
    <property type="entry name" value="ZINC_FINGER_C2H2_1"/>
    <property type="match status" value="2"/>
</dbReference>
<name>A0A1B0CD88_LUTLO</name>
<accession>A0A1B0CD88</accession>
<evidence type="ECO:0000313" key="14">
    <source>
        <dbReference type="Proteomes" id="UP000092461"/>
    </source>
</evidence>
<dbReference type="PANTHER" id="PTHR15065:SF4">
    <property type="entry name" value="LD18634P"/>
    <property type="match status" value="1"/>
</dbReference>
<evidence type="ECO:0000256" key="6">
    <source>
        <dbReference type="ARBA" id="ARBA00023015"/>
    </source>
</evidence>
<dbReference type="FunFam" id="3.30.160.60:FF:001896">
    <property type="entry name" value="insulinoma-associated protein 1b"/>
    <property type="match status" value="1"/>
</dbReference>
<dbReference type="EMBL" id="GITU01009078">
    <property type="protein sequence ID" value="MBC1177781.1"/>
    <property type="molecule type" value="Transcribed_RNA"/>
</dbReference>
<dbReference type="GO" id="GO:0017053">
    <property type="term" value="C:transcription repressor complex"/>
    <property type="evidence" value="ECO:0007669"/>
    <property type="project" value="TreeGrafter"/>
</dbReference>
<feature type="compositionally biased region" description="Low complexity" evidence="10">
    <location>
        <begin position="91"/>
        <end position="100"/>
    </location>
</feature>
<dbReference type="Gene3D" id="3.30.160.60">
    <property type="entry name" value="Classic Zinc Finger"/>
    <property type="match status" value="2"/>
</dbReference>
<evidence type="ECO:0000256" key="1">
    <source>
        <dbReference type="ARBA" id="ARBA00004123"/>
    </source>
</evidence>
<dbReference type="SUPFAM" id="SSF57667">
    <property type="entry name" value="beta-beta-alpha zinc fingers"/>
    <property type="match status" value="2"/>
</dbReference>
<dbReference type="SMART" id="SM00355">
    <property type="entry name" value="ZnF_C2H2"/>
    <property type="match status" value="3"/>
</dbReference>
<organism evidence="13 14">
    <name type="scientific">Lutzomyia longipalpis</name>
    <name type="common">Sand fly</name>
    <dbReference type="NCBI Taxonomy" id="7200"/>
    <lineage>
        <taxon>Eukaryota</taxon>
        <taxon>Metazoa</taxon>
        <taxon>Ecdysozoa</taxon>
        <taxon>Arthropoda</taxon>
        <taxon>Hexapoda</taxon>
        <taxon>Insecta</taxon>
        <taxon>Pterygota</taxon>
        <taxon>Neoptera</taxon>
        <taxon>Endopterygota</taxon>
        <taxon>Diptera</taxon>
        <taxon>Nematocera</taxon>
        <taxon>Psychodoidea</taxon>
        <taxon>Psychodidae</taxon>
        <taxon>Lutzomyia</taxon>
        <taxon>Lutzomyia</taxon>
    </lineage>
</organism>
<keyword evidence="5" id="KW-0862">Zinc</keyword>
<proteinExistence type="predicted"/>
<protein>
    <submittedName>
        <fullName evidence="12">Putative transcription factor</fullName>
    </submittedName>
</protein>
<dbReference type="InterPro" id="IPR036236">
    <property type="entry name" value="Znf_C2H2_sf"/>
</dbReference>
<dbReference type="AlphaFoldDB" id="A0A1B0CD88"/>
<dbReference type="GO" id="GO:0008270">
    <property type="term" value="F:zinc ion binding"/>
    <property type="evidence" value="ECO:0007669"/>
    <property type="project" value="UniProtKB-KW"/>
</dbReference>
<evidence type="ECO:0000256" key="8">
    <source>
        <dbReference type="ARBA" id="ARBA00023242"/>
    </source>
</evidence>
<keyword evidence="6" id="KW-0805">Transcription regulation</keyword>
<dbReference type="FunFam" id="3.30.160.60:FF:000145">
    <property type="entry name" value="Zinc finger protein 574"/>
    <property type="match status" value="1"/>
</dbReference>
<sequence>MESQQFVAFRPISTGGLLTTVADLPVSLKRHYTVLTESPLDLSVKPTLDAITPPSTPSPPKKRYRDIEVKLEPKADGGEEVNEKTPKSRPKSSASRSATKSGGGEHKRTKAVRKLKFDEDTSSPVSGTIIRPFEEIDENNEDQIGDIDPQYNIVEVTEEAKAEIAAIPNVIGAYRCRLCRNEFEDAFGLARHRCSCIVLLEYRCPECGKRFNCPANLASHRRWHKPKEQIVAKRQETAGESENQFPCSECGKFFKRMAYLRKHMATHTKKDKVVSHSSRSSDSFSDPPRATEERQNITEMIFHYASMRNTPSTTSSSASERSTPSPRMQIIDDAFTEEENLAAAALAHLRNGPSVIRHTTALVV</sequence>
<evidence type="ECO:0000256" key="10">
    <source>
        <dbReference type="SAM" id="MobiDB-lite"/>
    </source>
</evidence>
<feature type="region of interest" description="Disordered" evidence="10">
    <location>
        <begin position="45"/>
        <end position="112"/>
    </location>
</feature>
<keyword evidence="7" id="KW-0804">Transcription</keyword>
<reference evidence="13" key="3">
    <citation type="submission" date="2020-05" db="UniProtKB">
        <authorList>
            <consortium name="EnsemblMetazoa"/>
        </authorList>
    </citation>
    <scope>IDENTIFICATION</scope>
    <source>
        <strain evidence="13">Jacobina</strain>
    </source>
</reference>
<feature type="compositionally biased region" description="Low complexity" evidence="10">
    <location>
        <begin position="275"/>
        <end position="286"/>
    </location>
</feature>
<dbReference type="GO" id="GO:0010564">
    <property type="term" value="P:regulation of cell cycle process"/>
    <property type="evidence" value="ECO:0007669"/>
    <property type="project" value="TreeGrafter"/>
</dbReference>